<proteinExistence type="inferred from homology"/>
<keyword evidence="4" id="KW-0963">Cytoplasm</keyword>
<organism evidence="5 6">
    <name type="scientific">Dictyostelium firmibasis</name>
    <dbReference type="NCBI Taxonomy" id="79012"/>
    <lineage>
        <taxon>Eukaryota</taxon>
        <taxon>Amoebozoa</taxon>
        <taxon>Evosea</taxon>
        <taxon>Eumycetozoa</taxon>
        <taxon>Dictyostelia</taxon>
        <taxon>Dictyosteliales</taxon>
        <taxon>Dictyosteliaceae</taxon>
        <taxon>Dictyostelium</taxon>
    </lineage>
</organism>
<evidence type="ECO:0000313" key="5">
    <source>
        <dbReference type="EMBL" id="KAK5584476.1"/>
    </source>
</evidence>
<dbReference type="Proteomes" id="UP001344447">
    <property type="component" value="Unassembled WGS sequence"/>
</dbReference>
<reference evidence="5 6" key="1">
    <citation type="submission" date="2023-11" db="EMBL/GenBank/DDBJ databases">
        <title>Dfirmibasis_genome.</title>
        <authorList>
            <person name="Edelbroek B."/>
            <person name="Kjellin J."/>
            <person name="Jerlstrom-Hultqvist J."/>
            <person name="Soderbom F."/>
        </authorList>
    </citation>
    <scope>NUCLEOTIDE SEQUENCE [LARGE SCALE GENOMIC DNA]</scope>
    <source>
        <strain evidence="5 6">TNS-C-14</strain>
    </source>
</reference>
<dbReference type="Gene3D" id="1.25.40.10">
    <property type="entry name" value="Tetratricopeptide repeat domain"/>
    <property type="match status" value="1"/>
</dbReference>
<gene>
    <name evidence="5" type="ORF">RB653_006088</name>
</gene>
<comment type="caution">
    <text evidence="5">The sequence shown here is derived from an EMBL/GenBank/DDBJ whole genome shotgun (WGS) entry which is preliminary data.</text>
</comment>
<comment type="similarity">
    <text evidence="2">Belongs to the GET4 family.</text>
</comment>
<evidence type="ECO:0000313" key="6">
    <source>
        <dbReference type="Proteomes" id="UP001344447"/>
    </source>
</evidence>
<keyword evidence="6" id="KW-1185">Reference proteome</keyword>
<sequence length="303" mass="34479">MAERVLANLEAKFVEGNYYDILQSYKALYNRFSSQKKYKETVSLLESGCNKFLEYKQWNCAADLAKLLVECYKNFKIEYSNESKEPIIKIFKNFKGECAGKISFMREAIEWSSKNGGDSKGSVEFHTLLANTLSEEGDYIDAQKHFIFGDDYLAFSQMLINWTEDVDEEEKDLYITRAIFGLLCLKKLKQASDLYNLFTSKAIKGDPSPLLNFDRYLLLTLERDALPLFNLLRQKYERSLKRDRQFNKYLDQIANIFYNVPIQSGGGLGGMLSSLLSGFGGGSGGSNSGLASMDVDQIEDEMD</sequence>
<dbReference type="Pfam" id="PF04190">
    <property type="entry name" value="GET4"/>
    <property type="match status" value="1"/>
</dbReference>
<keyword evidence="3" id="KW-0813">Transport</keyword>
<accession>A0AAN7YYR9</accession>
<evidence type="ECO:0008006" key="7">
    <source>
        <dbReference type="Google" id="ProtNLM"/>
    </source>
</evidence>
<dbReference type="PANTHER" id="PTHR12875:SF0">
    <property type="entry name" value="GOLGI TO ER TRAFFIC PROTEIN 4 HOMOLOG"/>
    <property type="match status" value="1"/>
</dbReference>
<dbReference type="EMBL" id="JAVFKY010000001">
    <property type="protein sequence ID" value="KAK5584476.1"/>
    <property type="molecule type" value="Genomic_DNA"/>
</dbReference>
<dbReference type="GO" id="GO:0045048">
    <property type="term" value="P:protein insertion into ER membrane"/>
    <property type="evidence" value="ECO:0007669"/>
    <property type="project" value="InterPro"/>
</dbReference>
<dbReference type="InterPro" id="IPR007317">
    <property type="entry name" value="GET4"/>
</dbReference>
<dbReference type="InterPro" id="IPR011990">
    <property type="entry name" value="TPR-like_helical_dom_sf"/>
</dbReference>
<dbReference type="FunFam" id="1.25.40.10:FF:000060">
    <property type="entry name" value="Golgi to ER traffic protein 4 homolog"/>
    <property type="match status" value="1"/>
</dbReference>
<comment type="subcellular location">
    <subcellularLocation>
        <location evidence="1">Cytoplasm</location>
        <location evidence="1">Cytosol</location>
    </subcellularLocation>
</comment>
<evidence type="ECO:0000256" key="1">
    <source>
        <dbReference type="ARBA" id="ARBA00004514"/>
    </source>
</evidence>
<dbReference type="PANTHER" id="PTHR12875">
    <property type="entry name" value="GOLGI TO ER TRAFFIC PROTEIN 4 HOMOLOG"/>
    <property type="match status" value="1"/>
</dbReference>
<name>A0AAN7YYR9_9MYCE</name>
<dbReference type="GO" id="GO:0005829">
    <property type="term" value="C:cytosol"/>
    <property type="evidence" value="ECO:0007669"/>
    <property type="project" value="UniProtKB-SubCell"/>
</dbReference>
<evidence type="ECO:0000256" key="2">
    <source>
        <dbReference type="ARBA" id="ARBA00005351"/>
    </source>
</evidence>
<evidence type="ECO:0000256" key="4">
    <source>
        <dbReference type="ARBA" id="ARBA00022490"/>
    </source>
</evidence>
<evidence type="ECO:0000256" key="3">
    <source>
        <dbReference type="ARBA" id="ARBA00022448"/>
    </source>
</evidence>
<protein>
    <recommendedName>
        <fullName evidence="7">Golgi to ER traffic protein 4 homolog</fullName>
    </recommendedName>
</protein>
<dbReference type="AlphaFoldDB" id="A0AAN7YYR9"/>